<evidence type="ECO:0000256" key="3">
    <source>
        <dbReference type="ARBA" id="ARBA00012355"/>
    </source>
</evidence>
<evidence type="ECO:0000313" key="10">
    <source>
        <dbReference type="EMBL" id="NDY95667.1"/>
    </source>
</evidence>
<comment type="pathway">
    <text evidence="1 8">Amine and polyamine biosynthesis; ectoine biosynthesis; L-ectoine from L-aspartate 4-semialdehyde: step 2/3.</text>
</comment>
<evidence type="ECO:0000256" key="5">
    <source>
        <dbReference type="ARBA" id="ARBA00022679"/>
    </source>
</evidence>
<dbReference type="Pfam" id="PF00583">
    <property type="entry name" value="Acetyltransf_1"/>
    <property type="match status" value="1"/>
</dbReference>
<dbReference type="AlphaFoldDB" id="A0A845UW36"/>
<dbReference type="NCBIfam" id="TIGR02406">
    <property type="entry name" value="ectoine_EctA"/>
    <property type="match status" value="1"/>
</dbReference>
<evidence type="ECO:0000313" key="11">
    <source>
        <dbReference type="Proteomes" id="UP000484885"/>
    </source>
</evidence>
<feature type="domain" description="N-acetyltransferase" evidence="9">
    <location>
        <begin position="15"/>
        <end position="162"/>
    </location>
</feature>
<comment type="similarity">
    <text evidence="2 8">Belongs to the acetyltransferase family. EctA subfamily.</text>
</comment>
<comment type="function">
    <text evidence="8">Catalyzes the acetylation of L-2,4-diaminobutyrate (DABA) to gamma-N-acetyl-alpha,gamma-diaminobutyric acid (ADABA) with acetyl coenzyme A.</text>
</comment>
<evidence type="ECO:0000256" key="8">
    <source>
        <dbReference type="RuleBase" id="RU365045"/>
    </source>
</evidence>
<dbReference type="GO" id="GO:0033816">
    <property type="term" value="F:diaminobutyrate acetyltransferase activity"/>
    <property type="evidence" value="ECO:0007669"/>
    <property type="project" value="UniProtKB-EC"/>
</dbReference>
<accession>A0A845UW36</accession>
<evidence type="ECO:0000256" key="7">
    <source>
        <dbReference type="ARBA" id="ARBA00048924"/>
    </source>
</evidence>
<dbReference type="SUPFAM" id="SSF55729">
    <property type="entry name" value="Acyl-CoA N-acyltransferases (Nat)"/>
    <property type="match status" value="1"/>
</dbReference>
<evidence type="ECO:0000256" key="6">
    <source>
        <dbReference type="ARBA" id="ARBA00023315"/>
    </source>
</evidence>
<dbReference type="InterPro" id="IPR000182">
    <property type="entry name" value="GNAT_dom"/>
</dbReference>
<keyword evidence="5 8" id="KW-0808">Transferase</keyword>
<dbReference type="Gene3D" id="3.40.630.30">
    <property type="match status" value="1"/>
</dbReference>
<dbReference type="Proteomes" id="UP000484885">
    <property type="component" value="Unassembled WGS sequence"/>
</dbReference>
<evidence type="ECO:0000256" key="2">
    <source>
        <dbReference type="ARBA" id="ARBA00010712"/>
    </source>
</evidence>
<reference evidence="10 11" key="1">
    <citation type="submission" date="2020-02" db="EMBL/GenBank/DDBJ databases">
        <authorList>
            <person name="Zhang X.-Y."/>
        </authorList>
    </citation>
    <scope>NUCLEOTIDE SEQUENCE [LARGE SCALE GENOMIC DNA]</scope>
    <source>
        <strain evidence="10 11">C33</strain>
    </source>
</reference>
<dbReference type="EC" id="2.3.1.178" evidence="3 8"/>
<dbReference type="InterPro" id="IPR016181">
    <property type="entry name" value="Acyl_CoA_acyltransferase"/>
</dbReference>
<evidence type="ECO:0000256" key="4">
    <source>
        <dbReference type="ARBA" id="ARBA00017935"/>
    </source>
</evidence>
<sequence>MSPEAAQAATEKPAVQFRRPRAEDGAAMWRLVKEMGGLELNSAYFYVLFAKDFADTGVVAESEDGRLAGFIAGHRPPERPDAVFVWQVGVAPWMRRQGLARRMLDALLAAQPAEVRWLEATVSPDNAASMQLFRSSARDRGVDCQESEYLGAELFPNSHEAENLFRIGPLDTESKNQS</sequence>
<protein>
    <recommendedName>
        <fullName evidence="4 8">L-2,4-diaminobutyric acid acetyltransferase</fullName>
        <shortName evidence="8">DABA acetyltransferase</shortName>
        <ecNumber evidence="3 8">2.3.1.178</ecNumber>
    </recommendedName>
</protein>
<proteinExistence type="inferred from homology"/>
<keyword evidence="11" id="KW-1185">Reference proteome</keyword>
<name>A0A845UW36_9GAMM</name>
<dbReference type="PROSITE" id="PS51186">
    <property type="entry name" value="GNAT"/>
    <property type="match status" value="1"/>
</dbReference>
<evidence type="ECO:0000259" key="9">
    <source>
        <dbReference type="PROSITE" id="PS51186"/>
    </source>
</evidence>
<dbReference type="GO" id="GO:0019491">
    <property type="term" value="P:ectoine biosynthetic process"/>
    <property type="evidence" value="ECO:0007669"/>
    <property type="project" value="UniProtKB-UniPathway"/>
</dbReference>
<organism evidence="10 11">
    <name type="scientific">Wenzhouxiangella limi</name>
    <dbReference type="NCBI Taxonomy" id="2707351"/>
    <lineage>
        <taxon>Bacteria</taxon>
        <taxon>Pseudomonadati</taxon>
        <taxon>Pseudomonadota</taxon>
        <taxon>Gammaproteobacteria</taxon>
        <taxon>Chromatiales</taxon>
        <taxon>Wenzhouxiangellaceae</taxon>
        <taxon>Wenzhouxiangella</taxon>
    </lineage>
</organism>
<keyword evidence="6 8" id="KW-0012">Acyltransferase</keyword>
<dbReference type="InterPro" id="IPR012772">
    <property type="entry name" value="Ectoine_EctA"/>
</dbReference>
<gene>
    <name evidence="8 10" type="primary">ectA</name>
    <name evidence="10" type="ORF">G3I74_08010</name>
</gene>
<dbReference type="UniPathway" id="UPA00067">
    <property type="reaction ID" value="UER00122"/>
</dbReference>
<dbReference type="CDD" id="cd04301">
    <property type="entry name" value="NAT_SF"/>
    <property type="match status" value="1"/>
</dbReference>
<comment type="caution">
    <text evidence="10">The sequence shown here is derived from an EMBL/GenBank/DDBJ whole genome shotgun (WGS) entry which is preliminary data.</text>
</comment>
<comment type="catalytic activity">
    <reaction evidence="7 8">
        <text>L-2,4-diaminobutanoate + acetyl-CoA = (2S)-4-acetamido-2-aminobutanoate + CoA + H(+)</text>
        <dbReference type="Rhea" id="RHEA:16901"/>
        <dbReference type="ChEBI" id="CHEBI:15378"/>
        <dbReference type="ChEBI" id="CHEBI:57287"/>
        <dbReference type="ChEBI" id="CHEBI:57288"/>
        <dbReference type="ChEBI" id="CHEBI:58761"/>
        <dbReference type="ChEBI" id="CHEBI:58929"/>
        <dbReference type="EC" id="2.3.1.178"/>
    </reaction>
</comment>
<dbReference type="EMBL" id="JAAGSC010000040">
    <property type="protein sequence ID" value="NDY95667.1"/>
    <property type="molecule type" value="Genomic_DNA"/>
</dbReference>
<evidence type="ECO:0000256" key="1">
    <source>
        <dbReference type="ARBA" id="ARBA00004978"/>
    </source>
</evidence>